<dbReference type="SMART" id="SM01326">
    <property type="entry name" value="PTEN_C2"/>
    <property type="match status" value="1"/>
</dbReference>
<name>A0AAW1UGZ6_9CUCU</name>
<dbReference type="Gene3D" id="2.60.40.1110">
    <property type="match status" value="1"/>
</dbReference>
<evidence type="ECO:0000259" key="1">
    <source>
        <dbReference type="PROSITE" id="PS51181"/>
    </source>
</evidence>
<dbReference type="SUPFAM" id="SSF49562">
    <property type="entry name" value="C2 domain (Calcium/lipid-binding domain, CaLB)"/>
    <property type="match status" value="1"/>
</dbReference>
<evidence type="ECO:0008006" key="5">
    <source>
        <dbReference type="Google" id="ProtNLM"/>
    </source>
</evidence>
<proteinExistence type="predicted"/>
<organism evidence="3 4">
    <name type="scientific">Henosepilachna vigintioctopunctata</name>
    <dbReference type="NCBI Taxonomy" id="420089"/>
    <lineage>
        <taxon>Eukaryota</taxon>
        <taxon>Metazoa</taxon>
        <taxon>Ecdysozoa</taxon>
        <taxon>Arthropoda</taxon>
        <taxon>Hexapoda</taxon>
        <taxon>Insecta</taxon>
        <taxon>Pterygota</taxon>
        <taxon>Neoptera</taxon>
        <taxon>Endopterygota</taxon>
        <taxon>Coleoptera</taxon>
        <taxon>Polyphaga</taxon>
        <taxon>Cucujiformia</taxon>
        <taxon>Coccinelloidea</taxon>
        <taxon>Coccinellidae</taxon>
        <taxon>Epilachninae</taxon>
        <taxon>Epilachnini</taxon>
        <taxon>Henosepilachna</taxon>
    </lineage>
</organism>
<dbReference type="GO" id="GO:0005925">
    <property type="term" value="C:focal adhesion"/>
    <property type="evidence" value="ECO:0007669"/>
    <property type="project" value="TreeGrafter"/>
</dbReference>
<dbReference type="InterPro" id="IPR014020">
    <property type="entry name" value="Tensin_C2-dom"/>
</dbReference>
<protein>
    <recommendedName>
        <fullName evidence="5">Tensin</fullName>
    </recommendedName>
</protein>
<evidence type="ECO:0000259" key="2">
    <source>
        <dbReference type="PROSITE" id="PS51182"/>
    </source>
</evidence>
<reference evidence="3 4" key="1">
    <citation type="submission" date="2023-03" db="EMBL/GenBank/DDBJ databases">
        <title>Genome insight into feeding habits of ladybird beetles.</title>
        <authorList>
            <person name="Li H.-S."/>
            <person name="Huang Y.-H."/>
            <person name="Pang H."/>
        </authorList>
    </citation>
    <scope>NUCLEOTIDE SEQUENCE [LARGE SCALE GENOMIC DNA]</scope>
    <source>
        <strain evidence="3">SYSU_2023b</strain>
        <tissue evidence="3">Whole body</tissue>
    </source>
</reference>
<dbReference type="AlphaFoldDB" id="A0AAW1UGZ6"/>
<dbReference type="Pfam" id="PF10409">
    <property type="entry name" value="PTEN_C2"/>
    <property type="match status" value="1"/>
</dbReference>
<dbReference type="InterPro" id="IPR029021">
    <property type="entry name" value="Prot-tyrosine_phosphatase-like"/>
</dbReference>
<keyword evidence="4" id="KW-1185">Reference proteome</keyword>
<evidence type="ECO:0000313" key="4">
    <source>
        <dbReference type="Proteomes" id="UP001431783"/>
    </source>
</evidence>
<dbReference type="PROSITE" id="PS51182">
    <property type="entry name" value="C2_TENSIN"/>
    <property type="match status" value="1"/>
</dbReference>
<gene>
    <name evidence="3" type="ORF">WA026_006551</name>
</gene>
<dbReference type="PANTHER" id="PTHR45734">
    <property type="entry name" value="TENSIN"/>
    <property type="match status" value="1"/>
</dbReference>
<dbReference type="InterPro" id="IPR051484">
    <property type="entry name" value="Tensin_PTEN_phosphatase"/>
</dbReference>
<dbReference type="InterPro" id="IPR035892">
    <property type="entry name" value="C2_domain_sf"/>
</dbReference>
<dbReference type="Proteomes" id="UP001431783">
    <property type="component" value="Unassembled WGS sequence"/>
</dbReference>
<dbReference type="InterPro" id="IPR029023">
    <property type="entry name" value="Tensin_phosphatase"/>
</dbReference>
<dbReference type="SUPFAM" id="SSF52799">
    <property type="entry name" value="(Phosphotyrosine protein) phosphatases II"/>
    <property type="match status" value="1"/>
</dbReference>
<accession>A0AAW1UGZ6</accession>
<dbReference type="EMBL" id="JARQZJ010000062">
    <property type="protein sequence ID" value="KAK9879482.1"/>
    <property type="molecule type" value="Genomic_DNA"/>
</dbReference>
<sequence>MKIYAQNRPVDLFLWNWSGHTHEDVDKDGAEMQKIISSSTSYNGFGEAFTTQPRPTKNSPRGMPGSMDLSYVTERIIAIWFPSSSTSHSYRQGQKQASHMLRHKHGNNYMVFNLTEPKRVLKNEHKHVQEVGWARNLAPPLENLCSICKEIETWLSADEHRIAVLHAKGNKDKLGVIVAAYMNYSSICGNAEQALDRFSMRKFLEENIGSISLPSNKRYVDYFSGLLSHTIRINTAPLYLTHVTVFGTPAFEQGGCRAFLKVYQGQVPLYTSGVYAVARGVHQFTVNVAGEQRKGLQLRGDILIKCYHRSESGRDAVFACQFHTCAVTDYTLSFTRQELDVAYKDPRFPKDGAVELHFSQGPDIRHPAPAPTPAVPFSFADDAVTRADSPMNLEESDDDDGSDGGKCCGFTQDDLFFEL</sequence>
<comment type="caution">
    <text evidence="3">The sequence shown here is derived from an EMBL/GenBank/DDBJ whole genome shotgun (WGS) entry which is preliminary data.</text>
</comment>
<evidence type="ECO:0000313" key="3">
    <source>
        <dbReference type="EMBL" id="KAK9879482.1"/>
    </source>
</evidence>
<dbReference type="PANTHER" id="PTHR45734:SF10">
    <property type="entry name" value="BLISTERY, ISOFORM A"/>
    <property type="match status" value="1"/>
</dbReference>
<dbReference type="Gene3D" id="3.90.190.10">
    <property type="entry name" value="Protein tyrosine phosphatase superfamily"/>
    <property type="match status" value="1"/>
</dbReference>
<dbReference type="PROSITE" id="PS51181">
    <property type="entry name" value="PPASE_TENSIN"/>
    <property type="match status" value="1"/>
</dbReference>
<feature type="domain" description="C2 tensin-type" evidence="2">
    <location>
        <begin position="235"/>
        <end position="361"/>
    </location>
</feature>
<feature type="domain" description="Phosphatase tensin-type" evidence="1">
    <location>
        <begin position="58"/>
        <end position="230"/>
    </location>
</feature>